<comment type="caution">
    <text evidence="7">The sequence shown here is derived from an EMBL/GenBank/DDBJ whole genome shotgun (WGS) entry which is preliminary data.</text>
</comment>
<proteinExistence type="predicted"/>
<feature type="domain" description="HTH merR-type" evidence="5">
    <location>
        <begin position="3"/>
        <end position="42"/>
    </location>
</feature>
<dbReference type="PANTHER" id="PTHR36172">
    <property type="match status" value="1"/>
</dbReference>
<dbReference type="InterPro" id="IPR000551">
    <property type="entry name" value="MerR-type_HTH_dom"/>
</dbReference>
<dbReference type="Gene3D" id="1.10.1660.10">
    <property type="match status" value="1"/>
</dbReference>
<dbReference type="PROSITE" id="PS51736">
    <property type="entry name" value="RECOMBINASES_3"/>
    <property type="match status" value="1"/>
</dbReference>
<evidence type="ECO:0000256" key="1">
    <source>
        <dbReference type="ARBA" id="ARBA00022908"/>
    </source>
</evidence>
<dbReference type="SUPFAM" id="SSF46955">
    <property type="entry name" value="Putative DNA-binding domain"/>
    <property type="match status" value="1"/>
</dbReference>
<name>A0ABU8YP59_9CYAN</name>
<dbReference type="InterPro" id="IPR048046">
    <property type="entry name" value="Transpos_IS607"/>
</dbReference>
<dbReference type="InterPro" id="IPR051491">
    <property type="entry name" value="Recombinase/Transposase-rel"/>
</dbReference>
<organism evidence="7 8">
    <name type="scientific">Microcoleus anatoxicus PTRS2</name>
    <dbReference type="NCBI Taxonomy" id="2705321"/>
    <lineage>
        <taxon>Bacteria</taxon>
        <taxon>Bacillati</taxon>
        <taxon>Cyanobacteriota</taxon>
        <taxon>Cyanophyceae</taxon>
        <taxon>Oscillatoriophycideae</taxon>
        <taxon>Oscillatoriales</taxon>
        <taxon>Microcoleaceae</taxon>
        <taxon>Microcoleus</taxon>
        <taxon>Microcoleus anatoxicus</taxon>
    </lineage>
</organism>
<protein>
    <submittedName>
        <fullName evidence="7">IS607 family transposase</fullName>
    </submittedName>
</protein>
<evidence type="ECO:0000256" key="2">
    <source>
        <dbReference type="ARBA" id="ARBA00023125"/>
    </source>
</evidence>
<dbReference type="RefSeq" id="WP_340517624.1">
    <property type="nucleotide sequence ID" value="NZ_JBBLXS010000183.1"/>
</dbReference>
<dbReference type="EMBL" id="JBBLXS010000183">
    <property type="protein sequence ID" value="MEK0186137.1"/>
    <property type="molecule type" value="Genomic_DNA"/>
</dbReference>
<dbReference type="InterPro" id="IPR006118">
    <property type="entry name" value="Recombinase_CS"/>
</dbReference>
<keyword evidence="1" id="KW-0229">DNA integration</keyword>
<dbReference type="Pfam" id="PF00239">
    <property type="entry name" value="Resolvase"/>
    <property type="match status" value="1"/>
</dbReference>
<dbReference type="Proteomes" id="UP001384579">
    <property type="component" value="Unassembled WGS sequence"/>
</dbReference>
<evidence type="ECO:0000256" key="3">
    <source>
        <dbReference type="ARBA" id="ARBA00023172"/>
    </source>
</evidence>
<gene>
    <name evidence="7" type="ORF">WMG39_14950</name>
</gene>
<dbReference type="CDD" id="cd04762">
    <property type="entry name" value="HTH_MerR-trunc"/>
    <property type="match status" value="1"/>
</dbReference>
<dbReference type="PROSITE" id="PS50937">
    <property type="entry name" value="HTH_MERR_2"/>
    <property type="match status" value="1"/>
</dbReference>
<dbReference type="Gene3D" id="1.10.287.2170">
    <property type="match status" value="1"/>
</dbReference>
<feature type="active site" description="O-(5'-phospho-DNA)-serine intermediate" evidence="4">
    <location>
        <position position="68"/>
    </location>
</feature>
<dbReference type="Pfam" id="PF00376">
    <property type="entry name" value="MerR"/>
    <property type="match status" value="1"/>
</dbReference>
<evidence type="ECO:0000313" key="7">
    <source>
        <dbReference type="EMBL" id="MEK0186137.1"/>
    </source>
</evidence>
<evidence type="ECO:0000259" key="5">
    <source>
        <dbReference type="PROSITE" id="PS50937"/>
    </source>
</evidence>
<dbReference type="NCBIfam" id="NF033518">
    <property type="entry name" value="transpos_IS607"/>
    <property type="match status" value="1"/>
</dbReference>
<dbReference type="CDD" id="cd03769">
    <property type="entry name" value="SR_IS607_transposase_like"/>
    <property type="match status" value="1"/>
</dbReference>
<evidence type="ECO:0000256" key="4">
    <source>
        <dbReference type="PROSITE-ProRule" id="PRU10137"/>
    </source>
</evidence>
<evidence type="ECO:0000313" key="8">
    <source>
        <dbReference type="Proteomes" id="UP001384579"/>
    </source>
</evidence>
<dbReference type="InterPro" id="IPR036162">
    <property type="entry name" value="Resolvase-like_N_sf"/>
</dbReference>
<dbReference type="InterPro" id="IPR009061">
    <property type="entry name" value="DNA-bd_dom_put_sf"/>
</dbReference>
<reference evidence="7 8" key="1">
    <citation type="journal article" date="2020" name="Harmful Algae">
        <title>Molecular and morphological characterization of a novel dihydroanatoxin-a producing Microcoleus species (cyanobacteria) from the Russian River, California, USA.</title>
        <authorList>
            <person name="Conklin K.Y."/>
            <person name="Stancheva R."/>
            <person name="Otten T.G."/>
            <person name="Fadness R."/>
            <person name="Boyer G.L."/>
            <person name="Read B."/>
            <person name="Zhang X."/>
            <person name="Sheath R.G."/>
        </authorList>
    </citation>
    <scope>NUCLEOTIDE SEQUENCE [LARGE SCALE GENOMIC DNA]</scope>
    <source>
        <strain evidence="7 8">PTRS2</strain>
    </source>
</reference>
<dbReference type="PROSITE" id="PS00397">
    <property type="entry name" value="RECOMBINASES_1"/>
    <property type="match status" value="1"/>
</dbReference>
<keyword evidence="2" id="KW-0238">DNA-binding</keyword>
<evidence type="ECO:0000259" key="6">
    <source>
        <dbReference type="PROSITE" id="PS51736"/>
    </source>
</evidence>
<keyword evidence="3" id="KW-0233">DNA recombination</keyword>
<dbReference type="InterPro" id="IPR041718">
    <property type="entry name" value="IS607_transposase-like"/>
</dbReference>
<feature type="domain" description="Resolvase/invertase-type recombinase catalytic" evidence="6">
    <location>
        <begin position="60"/>
        <end position="199"/>
    </location>
</feature>
<dbReference type="SUPFAM" id="SSF53041">
    <property type="entry name" value="Resolvase-like"/>
    <property type="match status" value="1"/>
</dbReference>
<dbReference type="SMART" id="SM00857">
    <property type="entry name" value="Resolvase"/>
    <property type="match status" value="1"/>
</dbReference>
<accession>A0ABU8YP59</accession>
<dbReference type="InterPro" id="IPR006119">
    <property type="entry name" value="Resolv_N"/>
</dbReference>
<keyword evidence="8" id="KW-1185">Reference proteome</keyword>
<sequence>MPYVTPREAANALGVNPRTLARWSEDGLIKTIKTEAGQRRYDIAEYLKQKSGTTELARPSTVLYARVSTSSQRDDLKRQTEALTTSYPGSEVITEIGSGLNFRRRKLNTILERIISGDIQCLVVAHKDRLARFGFELIEWLCEKFDCKVVVLYQQKYSPETELVQDMLSVVHCFSSRLYGLRKYEKKLREDQEIQKQKTALTEIDGEITAELYEESPSLS</sequence>
<dbReference type="PANTHER" id="PTHR36172:SF1">
    <property type="entry name" value="RESOLVASE-RELATED"/>
    <property type="match status" value="1"/>
</dbReference>
<dbReference type="Gene3D" id="3.40.50.1390">
    <property type="entry name" value="Resolvase, N-terminal catalytic domain"/>
    <property type="match status" value="1"/>
</dbReference>